<organism evidence="12 13">
    <name type="scientific">Helicobacter pylori</name>
    <name type="common">Campylobacter pylori</name>
    <dbReference type="NCBI Taxonomy" id="210"/>
    <lineage>
        <taxon>Bacteria</taxon>
        <taxon>Pseudomonadati</taxon>
        <taxon>Campylobacterota</taxon>
        <taxon>Epsilonproteobacteria</taxon>
        <taxon>Campylobacterales</taxon>
        <taxon>Helicobacteraceae</taxon>
        <taxon>Helicobacter</taxon>
    </lineage>
</organism>
<keyword evidence="8 11" id="KW-0067">ATP-binding</keyword>
<protein>
    <recommendedName>
        <fullName evidence="11">Hydroxyethylthiazole kinase</fullName>
        <ecNumber evidence="11">2.7.1.50</ecNumber>
    </recommendedName>
    <alternativeName>
        <fullName evidence="11">4-methyl-5-beta-hydroxyethylthiazole kinase</fullName>
        <shortName evidence="11">TH kinase</shortName>
        <shortName evidence="11">Thz kinase</shortName>
    </alternativeName>
</protein>
<comment type="similarity">
    <text evidence="11">Belongs to the Thz kinase family.</text>
</comment>
<dbReference type="AlphaFoldDB" id="A0A3N5CF49"/>
<dbReference type="NCBIfam" id="TIGR00694">
    <property type="entry name" value="thiM"/>
    <property type="match status" value="1"/>
</dbReference>
<gene>
    <name evidence="11 12" type="primary">thiM</name>
    <name evidence="12" type="ORF">EGW01_05700</name>
</gene>
<dbReference type="UniPathway" id="UPA00060">
    <property type="reaction ID" value="UER00139"/>
</dbReference>
<sequence length="274" mass="29633">MDFLYKIKEILRRLVMLKELRQKRPLVHNITNYVVAQFVANGLLALGASPLMSDAIDEMSDLAKISDTLAINIGTLNDRTILCAKEAIKRYKALDKPIVLDPVGCSASALRYDTSLEFLESEGVSALRGNAAELGSLVGISCESKGLDSHHATTPIEMVKRAAQKYSVIAVMTGKTDYVSDGEKVLSISGGSEYLTAITGAGCLHAAACASFLSLKKDPLDSMAQLCAFYKQAAFNAQKKVLENNGSNGSFLFYFLDALSLPIKLENSLIKEVL</sequence>
<dbReference type="InterPro" id="IPR029056">
    <property type="entry name" value="Ribokinase-like"/>
</dbReference>
<dbReference type="GO" id="GO:0000287">
    <property type="term" value="F:magnesium ion binding"/>
    <property type="evidence" value="ECO:0007669"/>
    <property type="project" value="UniProtKB-UniRule"/>
</dbReference>
<feature type="binding site" evidence="11">
    <location>
        <position position="128"/>
    </location>
    <ligand>
        <name>ATP</name>
        <dbReference type="ChEBI" id="CHEBI:30616"/>
    </ligand>
</feature>
<accession>A0A3N5CF49</accession>
<dbReference type="NCBIfam" id="NF006830">
    <property type="entry name" value="PRK09355.1"/>
    <property type="match status" value="1"/>
</dbReference>
<keyword evidence="4 11" id="KW-0808">Transferase</keyword>
<dbReference type="HAMAP" id="MF_00228">
    <property type="entry name" value="Thz_kinase"/>
    <property type="match status" value="1"/>
</dbReference>
<proteinExistence type="inferred from homology"/>
<keyword evidence="6 11" id="KW-0547">Nucleotide-binding</keyword>
<evidence type="ECO:0000256" key="11">
    <source>
        <dbReference type="HAMAP-Rule" id="MF_00228"/>
    </source>
</evidence>
<feature type="binding site" evidence="11">
    <location>
        <position position="200"/>
    </location>
    <ligand>
        <name>substrate</name>
    </ligand>
</feature>
<dbReference type="GO" id="GO:0009229">
    <property type="term" value="P:thiamine diphosphate biosynthetic process"/>
    <property type="evidence" value="ECO:0007669"/>
    <property type="project" value="UniProtKB-UniRule"/>
</dbReference>
<dbReference type="GO" id="GO:0005524">
    <property type="term" value="F:ATP binding"/>
    <property type="evidence" value="ECO:0007669"/>
    <property type="project" value="UniProtKB-UniRule"/>
</dbReference>
<evidence type="ECO:0000256" key="7">
    <source>
        <dbReference type="ARBA" id="ARBA00022777"/>
    </source>
</evidence>
<evidence type="ECO:0000313" key="12">
    <source>
        <dbReference type="EMBL" id="RPF67803.1"/>
    </source>
</evidence>
<dbReference type="Proteomes" id="UP000275263">
    <property type="component" value="Unassembled WGS sequence"/>
</dbReference>
<dbReference type="EMBL" id="RPFT01000011">
    <property type="protein sequence ID" value="RPF67803.1"/>
    <property type="molecule type" value="Genomic_DNA"/>
</dbReference>
<dbReference type="CDD" id="cd01170">
    <property type="entry name" value="THZ_kinase"/>
    <property type="match status" value="1"/>
</dbReference>
<comment type="function">
    <text evidence="11">Catalyzes the phosphorylation of the hydroxyl group of 4-methyl-5-beta-hydroxyethylthiazole (THZ).</text>
</comment>
<dbReference type="GO" id="GO:0004417">
    <property type="term" value="F:hydroxyethylthiazole kinase activity"/>
    <property type="evidence" value="ECO:0007669"/>
    <property type="project" value="UniProtKB-UniRule"/>
</dbReference>
<evidence type="ECO:0000256" key="9">
    <source>
        <dbReference type="ARBA" id="ARBA00022842"/>
    </source>
</evidence>
<evidence type="ECO:0000256" key="10">
    <source>
        <dbReference type="ARBA" id="ARBA00022977"/>
    </source>
</evidence>
<dbReference type="PRINTS" id="PR01099">
    <property type="entry name" value="HYETHTZKNASE"/>
</dbReference>
<keyword evidence="5 11" id="KW-0479">Metal-binding</keyword>
<dbReference type="InterPro" id="IPR000417">
    <property type="entry name" value="Hyethyz_kinase"/>
</dbReference>
<evidence type="ECO:0000256" key="4">
    <source>
        <dbReference type="ARBA" id="ARBA00022679"/>
    </source>
</evidence>
<comment type="cofactor">
    <cofactor evidence="2 11">
        <name>Mg(2+)</name>
        <dbReference type="ChEBI" id="CHEBI:18420"/>
    </cofactor>
</comment>
<dbReference type="GO" id="GO:0009228">
    <property type="term" value="P:thiamine biosynthetic process"/>
    <property type="evidence" value="ECO:0007669"/>
    <property type="project" value="UniProtKB-KW"/>
</dbReference>
<feature type="binding site" evidence="11">
    <location>
        <position position="52"/>
    </location>
    <ligand>
        <name>substrate</name>
    </ligand>
</feature>
<dbReference type="Gene3D" id="3.40.1190.20">
    <property type="match status" value="1"/>
</dbReference>
<evidence type="ECO:0000256" key="1">
    <source>
        <dbReference type="ARBA" id="ARBA00001771"/>
    </source>
</evidence>
<evidence type="ECO:0000256" key="5">
    <source>
        <dbReference type="ARBA" id="ARBA00022723"/>
    </source>
</evidence>
<feature type="binding site" evidence="11">
    <location>
        <position position="173"/>
    </location>
    <ligand>
        <name>ATP</name>
        <dbReference type="ChEBI" id="CHEBI:30616"/>
    </ligand>
</feature>
<evidence type="ECO:0000256" key="8">
    <source>
        <dbReference type="ARBA" id="ARBA00022840"/>
    </source>
</evidence>
<name>A0A3N5CF49_HELPX</name>
<keyword evidence="7 11" id="KW-0418">Kinase</keyword>
<comment type="catalytic activity">
    <reaction evidence="1 11">
        <text>5-(2-hydroxyethyl)-4-methylthiazole + ATP = 4-methyl-5-(2-phosphooxyethyl)-thiazole + ADP + H(+)</text>
        <dbReference type="Rhea" id="RHEA:24212"/>
        <dbReference type="ChEBI" id="CHEBI:15378"/>
        <dbReference type="ChEBI" id="CHEBI:17957"/>
        <dbReference type="ChEBI" id="CHEBI:30616"/>
        <dbReference type="ChEBI" id="CHEBI:58296"/>
        <dbReference type="ChEBI" id="CHEBI:456216"/>
        <dbReference type="EC" id="2.7.1.50"/>
    </reaction>
</comment>
<evidence type="ECO:0000313" key="13">
    <source>
        <dbReference type="Proteomes" id="UP000275263"/>
    </source>
</evidence>
<evidence type="ECO:0000256" key="3">
    <source>
        <dbReference type="ARBA" id="ARBA00004868"/>
    </source>
</evidence>
<dbReference type="Pfam" id="PF02110">
    <property type="entry name" value="HK"/>
    <property type="match status" value="1"/>
</dbReference>
<reference evidence="12 13" key="1">
    <citation type="journal article" date="2017" name="Gut Pathog.">
        <title>Mycobacterium avium subsp. paratuberculosis and associated risk factors for inflammatory bowel disease in Iranian patients.</title>
        <authorList>
            <person name="Zamani S."/>
            <person name="Zali M.R."/>
            <person name="Aghdaei H.A."/>
            <person name="Sechi L.A."/>
            <person name="Niegowska M."/>
            <person name="Caggiu E."/>
            <person name="Keshavarz R."/>
            <person name="Mosavari N."/>
            <person name="Feizabadi M.M."/>
        </authorList>
    </citation>
    <scope>NUCLEOTIDE SEQUENCE [LARGE SCALE GENOMIC DNA]</scope>
    <source>
        <strain evidence="12 13">1057</strain>
    </source>
</reference>
<evidence type="ECO:0000256" key="2">
    <source>
        <dbReference type="ARBA" id="ARBA00001946"/>
    </source>
</evidence>
<dbReference type="SUPFAM" id="SSF53613">
    <property type="entry name" value="Ribokinase-like"/>
    <property type="match status" value="1"/>
</dbReference>
<comment type="caution">
    <text evidence="12">The sequence shown here is derived from an EMBL/GenBank/DDBJ whole genome shotgun (WGS) entry which is preliminary data.</text>
</comment>
<dbReference type="PIRSF" id="PIRSF000513">
    <property type="entry name" value="Thz_kinase"/>
    <property type="match status" value="1"/>
</dbReference>
<keyword evidence="9 11" id="KW-0460">Magnesium</keyword>
<dbReference type="EC" id="2.7.1.50" evidence="11"/>
<evidence type="ECO:0000256" key="6">
    <source>
        <dbReference type="ARBA" id="ARBA00022741"/>
    </source>
</evidence>
<keyword evidence="10 11" id="KW-0784">Thiamine biosynthesis</keyword>
<comment type="pathway">
    <text evidence="3 11">Cofactor biosynthesis; thiamine diphosphate biosynthesis; 4-methyl-5-(2-phosphoethyl)-thiazole from 5-(2-hydroxyethyl)-4-methylthiazole: step 1/1.</text>
</comment>